<dbReference type="GO" id="GO:0005829">
    <property type="term" value="C:cytosol"/>
    <property type="evidence" value="ECO:0007669"/>
    <property type="project" value="TreeGrafter"/>
</dbReference>
<gene>
    <name evidence="2" type="ORF">UFOPK3772_00829</name>
</gene>
<name>A0A6J7J8K0_9ZZZZ</name>
<evidence type="ECO:0000313" key="2">
    <source>
        <dbReference type="EMBL" id="CAB4939658.1"/>
    </source>
</evidence>
<dbReference type="PANTHER" id="PTHR42695:SF5">
    <property type="entry name" value="GLUTAMINE AMIDOTRANSFERASE YLR126C-RELATED"/>
    <property type="match status" value="1"/>
</dbReference>
<dbReference type="InterPro" id="IPR044992">
    <property type="entry name" value="ChyE-like"/>
</dbReference>
<sequence length="223" mass="23920">MPSAVVLSHHDIAHELGHLEPWLEERGFVVQRSYRGDMPVMPDADLLIVMGSPTSVATGYLLAPADEEISMVREWVATGRPYLGLCFGAQVLAKALGGEVNRLDRTFRGYVECADCTTGSAGEVGFEGPWVVWHDDAITAPPGAEVFARLPHADLAFRAGNAWGLQPHIEVTPESLERMAIALGADEPAYAPLVEALAADESGDSPARARVAQFLDAAFGTIR</sequence>
<dbReference type="PANTHER" id="PTHR42695">
    <property type="entry name" value="GLUTAMINE AMIDOTRANSFERASE YLR126C-RELATED"/>
    <property type="match status" value="1"/>
</dbReference>
<dbReference type="InterPro" id="IPR029062">
    <property type="entry name" value="Class_I_gatase-like"/>
</dbReference>
<feature type="domain" description="Glutamine amidotransferase" evidence="1">
    <location>
        <begin position="43"/>
        <end position="174"/>
    </location>
</feature>
<organism evidence="2">
    <name type="scientific">freshwater metagenome</name>
    <dbReference type="NCBI Taxonomy" id="449393"/>
    <lineage>
        <taxon>unclassified sequences</taxon>
        <taxon>metagenomes</taxon>
        <taxon>ecological metagenomes</taxon>
    </lineage>
</organism>
<protein>
    <submittedName>
        <fullName evidence="2">Unannotated protein</fullName>
    </submittedName>
</protein>
<evidence type="ECO:0000259" key="1">
    <source>
        <dbReference type="Pfam" id="PF00117"/>
    </source>
</evidence>
<dbReference type="Gene3D" id="3.40.50.880">
    <property type="match status" value="1"/>
</dbReference>
<dbReference type="Pfam" id="PF00117">
    <property type="entry name" value="GATase"/>
    <property type="match status" value="1"/>
</dbReference>
<dbReference type="InterPro" id="IPR017926">
    <property type="entry name" value="GATASE"/>
</dbReference>
<dbReference type="EMBL" id="CAFBNE010000018">
    <property type="protein sequence ID" value="CAB4939658.1"/>
    <property type="molecule type" value="Genomic_DNA"/>
</dbReference>
<reference evidence="2" key="1">
    <citation type="submission" date="2020-05" db="EMBL/GenBank/DDBJ databases">
        <authorList>
            <person name="Chiriac C."/>
            <person name="Salcher M."/>
            <person name="Ghai R."/>
            <person name="Kavagutti S V."/>
        </authorList>
    </citation>
    <scope>NUCLEOTIDE SEQUENCE</scope>
</reference>
<dbReference type="SUPFAM" id="SSF52317">
    <property type="entry name" value="Class I glutamine amidotransferase-like"/>
    <property type="match status" value="1"/>
</dbReference>
<accession>A0A6J7J8K0</accession>
<dbReference type="AlphaFoldDB" id="A0A6J7J8K0"/>
<proteinExistence type="predicted"/>
<dbReference type="PROSITE" id="PS51273">
    <property type="entry name" value="GATASE_TYPE_1"/>
    <property type="match status" value="1"/>
</dbReference>